<evidence type="ECO:0000313" key="2">
    <source>
        <dbReference type="Proteomes" id="UP000494117"/>
    </source>
</evidence>
<organism evidence="1 2">
    <name type="scientific">Achromobacter anxifer</name>
    <dbReference type="NCBI Taxonomy" id="1287737"/>
    <lineage>
        <taxon>Bacteria</taxon>
        <taxon>Pseudomonadati</taxon>
        <taxon>Pseudomonadota</taxon>
        <taxon>Betaproteobacteria</taxon>
        <taxon>Burkholderiales</taxon>
        <taxon>Alcaligenaceae</taxon>
        <taxon>Achromobacter</taxon>
    </lineage>
</organism>
<dbReference type="AlphaFoldDB" id="A0A6S7CMA9"/>
<dbReference type="Pfam" id="PF05521">
    <property type="entry name" value="Phage_HCP"/>
    <property type="match status" value="1"/>
</dbReference>
<protein>
    <recommendedName>
        <fullName evidence="3">Head-tail adaptor protein</fullName>
    </recommendedName>
</protein>
<evidence type="ECO:0008006" key="3">
    <source>
        <dbReference type="Google" id="ProtNLM"/>
    </source>
</evidence>
<accession>A0A6S7CMA9</accession>
<evidence type="ECO:0000313" key="1">
    <source>
        <dbReference type="EMBL" id="CAB3855132.1"/>
    </source>
</evidence>
<keyword evidence="2" id="KW-1185">Reference proteome</keyword>
<sequence length="111" mass="12140">MSLEAGRLRHRVSIERVSYVQDATTGAMVETWAEIAQVWAAVEPLSAREFVQSAAGQSEVAARITIRTREIQATDRIIHRGTVYNIRGVLADKDSGLEYITLPVGTGVNEG</sequence>
<proteinExistence type="predicted"/>
<name>A0A6S7CMA9_9BURK</name>
<dbReference type="NCBIfam" id="TIGR01563">
    <property type="entry name" value="gp16_SPP1"/>
    <property type="match status" value="1"/>
</dbReference>
<dbReference type="Proteomes" id="UP000494117">
    <property type="component" value="Unassembled WGS sequence"/>
</dbReference>
<dbReference type="RefSeq" id="WP_217481284.1">
    <property type="nucleotide sequence ID" value="NZ_CADILG010000010.1"/>
</dbReference>
<gene>
    <name evidence="1" type="ORF">LMG26858_01923</name>
</gene>
<dbReference type="Gene3D" id="2.40.10.270">
    <property type="entry name" value="Bacteriophage SPP1 head-tail adaptor protein"/>
    <property type="match status" value="1"/>
</dbReference>
<dbReference type="InterPro" id="IPR038666">
    <property type="entry name" value="SSP1_head-tail_sf"/>
</dbReference>
<dbReference type="EMBL" id="CADILG010000010">
    <property type="protein sequence ID" value="CAB3855132.1"/>
    <property type="molecule type" value="Genomic_DNA"/>
</dbReference>
<reference evidence="1 2" key="1">
    <citation type="submission" date="2020-04" db="EMBL/GenBank/DDBJ databases">
        <authorList>
            <person name="De Canck E."/>
        </authorList>
    </citation>
    <scope>NUCLEOTIDE SEQUENCE [LARGE SCALE GENOMIC DNA]</scope>
    <source>
        <strain evidence="1 2">LMG 26858</strain>
    </source>
</reference>
<dbReference type="InterPro" id="IPR008767">
    <property type="entry name" value="Phage_SPP1_head-tail_adaptor"/>
</dbReference>